<dbReference type="EMBL" id="JABFTP020000186">
    <property type="protein sequence ID" value="KAL3289968.1"/>
    <property type="molecule type" value="Genomic_DNA"/>
</dbReference>
<dbReference type="Gene3D" id="3.30.450.20">
    <property type="entry name" value="PAS domain"/>
    <property type="match status" value="1"/>
</dbReference>
<dbReference type="AlphaFoldDB" id="A0ABD2PGL3"/>
<sequence length="1185" mass="134301">MFPNKVHFRTFRKLSIFLSFFCLTRFVFSNENETTDSNELLKPVIENFRNEFELIKNEELQVPLINNLYSKPPSKHIDPQKKVEELSEKLNLNINIIYRALEKTKQTFKIQNGSNITKHRQSFILPCKDASNSDIFSKNGDSLTNHSSKHAVKQVLNNLFYELWNVKSFLKQVFLLSLTDAPPFEDPYLTTKCSGSDHSLLWKIYMSHNTYRTRRVILLIDHGNSIEDNVLALSKVFAKQMITVLTENDKFTVIAIASKWSSLSVTESCGNQHLPSILAATDNNKELTFSFIDALAAKSEITDHNMGMKIAMKMARLFYAGDETVMLLYISPGMQFSMSEAMEIVAVSDLSSPLIINTCTVSLGTLPDIQDMNILSNIMNDFFLEKNRSKNQLISQGRLIFINEEYAVGPAVARFYEIFNNKPQQSTKKSSLPTWDPISKDLSVAFSIGFSFGNRFIVIGAEVFFTNFVRDIIYYSNYQKDMYAILMNHEGKVLVHPSIPLERHEKQMKFAHISKFFHKDSLWANFFKKSTGTVSTTSVKYNWQNISDIYVICFVVKQIQHIPTNPSKTNWLPNLANGQLVSYLLDLAGVSTSCRYFGKLVNIESPSLYLSQSCFQHVLPRANESTTMKLLPYLQYENLLKQGGLQDGIRDELIGLMQVIELLRKKHVSSINSNYIIRRYIATKSGILHVFPGVVIDSDFKPSKRSWFIRADELRGKTVVSPPYLDTGGAGYIVTISFATPNVVLGIDVTYGYVFKLILDQYSDCINNSTCFFVDDRGYLISHPDLIKSLESDSEPIEQLHLVHKESSVANDFLNHEELVQKLACNDYTTATIQRYYQLNMSYHGIFNSSVLGEPCVSYSITPINHTNLFFGVVKAACPIARTFCPCSVIDRLCLNCQYIEKQECECPCECPISRSTCTNYTSHDDYELCGSLLESYSSEPRFNDDILEEIDQCPIPNCESKANYLSCLGVLGCEWCRKDNYGFALEVPFCTMMHSCFNGVLGGPSPYKEGNIETTPIFSSIKTTGVVLGLIIIFGVLFIIMLICWRSYNTPRNQNVYLSARQEEQLNMSELNINDDFLEHGNHSDKLLIDEKKGAPISPYCVTTNYSRPATAADSDHGYSTMTPHDESEHLSLAPIEIDSLEEDMASDRATPPLKHTCKGPLTRIPHRNCIIVPVTVHRHVDAT</sequence>
<dbReference type="InterPro" id="IPR029151">
    <property type="entry name" value="Sensor-like_sf"/>
</dbReference>
<evidence type="ECO:0000256" key="2">
    <source>
        <dbReference type="SAM" id="SignalP"/>
    </source>
</evidence>
<dbReference type="PANTHER" id="PTHR10166">
    <property type="entry name" value="VOLTAGE-DEPENDENT CALCIUM CHANNEL SUBUNIT ALPHA-2/DELTA-RELATED"/>
    <property type="match status" value="1"/>
</dbReference>
<dbReference type="Proteomes" id="UP001516400">
    <property type="component" value="Unassembled WGS sequence"/>
</dbReference>
<name>A0ABD2PGL3_9CUCU</name>
<gene>
    <name evidence="3" type="ORF">HHI36_023351</name>
</gene>
<feature type="chain" id="PRO_5044873449" description="VWFA and cache domain-containing protein 1" evidence="2">
    <location>
        <begin position="30"/>
        <end position="1185"/>
    </location>
</feature>
<reference evidence="3 4" key="1">
    <citation type="journal article" date="2021" name="BMC Biol.">
        <title>Horizontally acquired antibacterial genes associated with adaptive radiation of ladybird beetles.</title>
        <authorList>
            <person name="Li H.S."/>
            <person name="Tang X.F."/>
            <person name="Huang Y.H."/>
            <person name="Xu Z.Y."/>
            <person name="Chen M.L."/>
            <person name="Du X.Y."/>
            <person name="Qiu B.Y."/>
            <person name="Chen P.T."/>
            <person name="Zhang W."/>
            <person name="Slipinski A."/>
            <person name="Escalona H.E."/>
            <person name="Waterhouse R.M."/>
            <person name="Zwick A."/>
            <person name="Pang H."/>
        </authorList>
    </citation>
    <scope>NUCLEOTIDE SEQUENCE [LARGE SCALE GENOMIC DNA]</scope>
    <source>
        <strain evidence="3">SYSU2018</strain>
    </source>
</reference>
<keyword evidence="1" id="KW-0812">Transmembrane</keyword>
<proteinExistence type="predicted"/>
<accession>A0ABD2PGL3</accession>
<dbReference type="InterPro" id="IPR051173">
    <property type="entry name" value="Ca_channel_alpha-2/delta"/>
</dbReference>
<comment type="caution">
    <text evidence="3">The sequence shown here is derived from an EMBL/GenBank/DDBJ whole genome shotgun (WGS) entry which is preliminary data.</text>
</comment>
<keyword evidence="4" id="KW-1185">Reference proteome</keyword>
<evidence type="ECO:0000256" key="1">
    <source>
        <dbReference type="SAM" id="Phobius"/>
    </source>
</evidence>
<organism evidence="3 4">
    <name type="scientific">Cryptolaemus montrouzieri</name>
    <dbReference type="NCBI Taxonomy" id="559131"/>
    <lineage>
        <taxon>Eukaryota</taxon>
        <taxon>Metazoa</taxon>
        <taxon>Ecdysozoa</taxon>
        <taxon>Arthropoda</taxon>
        <taxon>Hexapoda</taxon>
        <taxon>Insecta</taxon>
        <taxon>Pterygota</taxon>
        <taxon>Neoptera</taxon>
        <taxon>Endopterygota</taxon>
        <taxon>Coleoptera</taxon>
        <taxon>Polyphaga</taxon>
        <taxon>Cucujiformia</taxon>
        <taxon>Coccinelloidea</taxon>
        <taxon>Coccinellidae</taxon>
        <taxon>Scymninae</taxon>
        <taxon>Scymnini</taxon>
        <taxon>Cryptolaemus</taxon>
    </lineage>
</organism>
<keyword evidence="1" id="KW-0472">Membrane</keyword>
<evidence type="ECO:0000313" key="4">
    <source>
        <dbReference type="Proteomes" id="UP001516400"/>
    </source>
</evidence>
<keyword evidence="2" id="KW-0732">Signal</keyword>
<protein>
    <recommendedName>
        <fullName evidence="5">VWFA and cache domain-containing protein 1</fullName>
    </recommendedName>
</protein>
<evidence type="ECO:0000313" key="3">
    <source>
        <dbReference type="EMBL" id="KAL3289968.1"/>
    </source>
</evidence>
<evidence type="ECO:0008006" key="5">
    <source>
        <dbReference type="Google" id="ProtNLM"/>
    </source>
</evidence>
<feature type="signal peptide" evidence="2">
    <location>
        <begin position="1"/>
        <end position="29"/>
    </location>
</feature>
<dbReference type="SUPFAM" id="SSF103190">
    <property type="entry name" value="Sensory domain-like"/>
    <property type="match status" value="1"/>
</dbReference>
<keyword evidence="1" id="KW-1133">Transmembrane helix</keyword>
<dbReference type="PANTHER" id="PTHR10166:SF66">
    <property type="entry name" value="VWFA AND CACHE DOMAIN-CONTAINING PROTEIN CG16868"/>
    <property type="match status" value="1"/>
</dbReference>
<feature type="transmembrane region" description="Helical" evidence="1">
    <location>
        <begin position="1026"/>
        <end position="1046"/>
    </location>
</feature>